<organism evidence="4 5">
    <name type="scientific">Sphaerisporangium flaviroseum</name>
    <dbReference type="NCBI Taxonomy" id="509199"/>
    <lineage>
        <taxon>Bacteria</taxon>
        <taxon>Bacillati</taxon>
        <taxon>Actinomycetota</taxon>
        <taxon>Actinomycetes</taxon>
        <taxon>Streptosporangiales</taxon>
        <taxon>Streptosporangiaceae</taxon>
        <taxon>Sphaerisporangium</taxon>
    </lineage>
</organism>
<keyword evidence="1" id="KW-0560">Oxidoreductase</keyword>
<dbReference type="InterPro" id="IPR051691">
    <property type="entry name" value="Metab_Enz_Cyan_OpOx_G3PDH"/>
</dbReference>
<reference evidence="5" key="1">
    <citation type="journal article" date="2019" name="Int. J. Syst. Evol. Microbiol.">
        <title>The Global Catalogue of Microorganisms (GCM) 10K type strain sequencing project: providing services to taxonomists for standard genome sequencing and annotation.</title>
        <authorList>
            <consortium name="The Broad Institute Genomics Platform"/>
            <consortium name="The Broad Institute Genome Sequencing Center for Infectious Disease"/>
            <person name="Wu L."/>
            <person name="Ma J."/>
        </authorList>
    </citation>
    <scope>NUCLEOTIDE SEQUENCE [LARGE SCALE GENOMIC DNA]</scope>
    <source>
        <strain evidence="5">JCM 16908</strain>
    </source>
</reference>
<dbReference type="SUPFAM" id="SSF51905">
    <property type="entry name" value="FAD/NAD(P)-binding domain"/>
    <property type="match status" value="1"/>
</dbReference>
<feature type="region of interest" description="Disordered" evidence="2">
    <location>
        <begin position="460"/>
        <end position="479"/>
    </location>
</feature>
<accession>A0ABP7IQV0</accession>
<dbReference type="Pfam" id="PF07992">
    <property type="entry name" value="Pyr_redox_2"/>
    <property type="match status" value="1"/>
</dbReference>
<dbReference type="EMBL" id="BAAAZR010000019">
    <property type="protein sequence ID" value="GAA3824415.1"/>
    <property type="molecule type" value="Genomic_DNA"/>
</dbReference>
<dbReference type="PANTHER" id="PTHR42949">
    <property type="entry name" value="ANAEROBIC GLYCEROL-3-PHOSPHATE DEHYDROGENASE SUBUNIT B"/>
    <property type="match status" value="1"/>
</dbReference>
<dbReference type="Gene3D" id="3.40.50.720">
    <property type="entry name" value="NAD(P)-binding Rossmann-like Domain"/>
    <property type="match status" value="1"/>
</dbReference>
<name>A0ABP7IQV0_9ACTN</name>
<dbReference type="PANTHER" id="PTHR42949:SF3">
    <property type="entry name" value="ANAEROBIC GLYCEROL-3-PHOSPHATE DEHYDROGENASE SUBUNIT B"/>
    <property type="match status" value="1"/>
</dbReference>
<proteinExistence type="predicted"/>
<dbReference type="PIRSF" id="PIRSF037495">
    <property type="entry name" value="Opine_OX_OoxA/HcnB"/>
    <property type="match status" value="1"/>
</dbReference>
<evidence type="ECO:0000259" key="3">
    <source>
        <dbReference type="Pfam" id="PF07992"/>
    </source>
</evidence>
<keyword evidence="5" id="KW-1185">Reference proteome</keyword>
<protein>
    <submittedName>
        <fullName evidence="4">NAD(P)/FAD-dependent oxidoreductase</fullName>
    </submittedName>
</protein>
<dbReference type="InterPro" id="IPR017224">
    <property type="entry name" value="Opine_Oxase_asu/HCN_bsu"/>
</dbReference>
<dbReference type="InterPro" id="IPR036188">
    <property type="entry name" value="FAD/NAD-bd_sf"/>
</dbReference>
<feature type="domain" description="FAD/NAD(P)-binding" evidence="3">
    <location>
        <begin position="3"/>
        <end position="338"/>
    </location>
</feature>
<dbReference type="Proteomes" id="UP001500888">
    <property type="component" value="Unassembled WGS sequence"/>
</dbReference>
<evidence type="ECO:0000313" key="4">
    <source>
        <dbReference type="EMBL" id="GAA3824415.1"/>
    </source>
</evidence>
<dbReference type="CDD" id="cd19946">
    <property type="entry name" value="GlpA-like_Fer2_BFD-like"/>
    <property type="match status" value="1"/>
</dbReference>
<dbReference type="PRINTS" id="PR00368">
    <property type="entry name" value="FADPNR"/>
</dbReference>
<dbReference type="InterPro" id="IPR041854">
    <property type="entry name" value="BFD-like_2Fe2S-bd_dom_sf"/>
</dbReference>
<dbReference type="PRINTS" id="PR00411">
    <property type="entry name" value="PNDRDTASEI"/>
</dbReference>
<gene>
    <name evidence="4" type="ORF">GCM10022226_51340</name>
</gene>
<dbReference type="InterPro" id="IPR023753">
    <property type="entry name" value="FAD/NAD-binding_dom"/>
</dbReference>
<comment type="caution">
    <text evidence="4">The sequence shown here is derived from an EMBL/GenBank/DDBJ whole genome shotgun (WGS) entry which is preliminary data.</text>
</comment>
<evidence type="ECO:0000256" key="2">
    <source>
        <dbReference type="SAM" id="MobiDB-lite"/>
    </source>
</evidence>
<dbReference type="Gene3D" id="3.50.50.60">
    <property type="entry name" value="FAD/NAD(P)-binding domain"/>
    <property type="match status" value="2"/>
</dbReference>
<dbReference type="Gene3D" id="1.10.10.1100">
    <property type="entry name" value="BFD-like [2Fe-2S]-binding domain"/>
    <property type="match status" value="1"/>
</dbReference>
<sequence>MRDLAVVGGGPAGMAAAVEASRAGLSVVLIDAAARLGGQYFRHAPPGFHARRPGALHHGFTRFTRLAEALGGAEEVELRLGHRVWAVEKVAAHVGDGTPVGAGDAGTPARTAEDGVVAVHCLAGARDERRETVLARRLLIATGAHDRPLPFPGWDLPGVFTAGGAQALLKGDLVVAGRRVVVAGTGPFLLPVAAGLAAAGADVAGVFEANGLFGAGLAMITHPGKLAQGAGYGLRLARHRVPLAGRHAVIAAHGRDELTHVTVARLDRHWVPGPSRVIECDALAVGYGFVPQIELATQLGCATHADRDGSPVVTVDAGMRTSVPGVYAAGEPTGVGGADPAEAEGRIAGLAVAADLGRPVAPVHRLRRKRARLAAFGGALQDAYPVREGWKGWLRDDTLICRCEEVPYARIKEARALGAVDARSLKLLARPGMGWCQGRMCGYAVACLAGEAQQAPRRPIAQPVRLGDLAGHPEGEDPR</sequence>
<evidence type="ECO:0000313" key="5">
    <source>
        <dbReference type="Proteomes" id="UP001500888"/>
    </source>
</evidence>
<evidence type="ECO:0000256" key="1">
    <source>
        <dbReference type="ARBA" id="ARBA00023002"/>
    </source>
</evidence>